<dbReference type="STRING" id="754477.Q7C_63"/>
<evidence type="ECO:0000313" key="3">
    <source>
        <dbReference type="Proteomes" id="UP000009145"/>
    </source>
</evidence>
<feature type="signal peptide" evidence="1">
    <location>
        <begin position="1"/>
        <end position="19"/>
    </location>
</feature>
<name>I1YEA4_METFJ</name>
<dbReference type="EMBL" id="CP003380">
    <property type="protein sequence ID" value="AFJ01247.1"/>
    <property type="molecule type" value="Genomic_DNA"/>
</dbReference>
<feature type="chain" id="PRO_5003654058" evidence="1">
    <location>
        <begin position="20"/>
        <end position="249"/>
    </location>
</feature>
<reference evidence="2 3" key="1">
    <citation type="journal article" date="2012" name="J. Bacteriol.">
        <title>Complete genome sequences of Methylophaga sp. strain JAM1 and Methylophaga sp. strain JAM7.</title>
        <authorList>
            <person name="Villeneuve C."/>
            <person name="Martineau C."/>
            <person name="Mauffrey F."/>
            <person name="Villemur R."/>
        </authorList>
    </citation>
    <scope>NUCLEOTIDE SEQUENCE [LARGE SCALE GENOMIC DNA]</scope>
    <source>
        <strain evidence="2 3">JAM7</strain>
    </source>
</reference>
<proteinExistence type="predicted"/>
<dbReference type="Proteomes" id="UP000009145">
    <property type="component" value="Chromosome"/>
</dbReference>
<dbReference type="eggNOG" id="COG3221">
    <property type="taxonomic scope" value="Bacteria"/>
</dbReference>
<dbReference type="RefSeq" id="WP_014702700.1">
    <property type="nucleotide sequence ID" value="NC_017856.1"/>
</dbReference>
<dbReference type="PATRIC" id="fig|754477.3.peg.63"/>
<keyword evidence="1" id="KW-0732">Signal</keyword>
<dbReference type="KEGG" id="mec:Q7C_63"/>
<organism evidence="2 3">
    <name type="scientific">Methylophaga frappieri (strain ATCC BAA-2434 / DSM 25690 / JAM7)</name>
    <dbReference type="NCBI Taxonomy" id="754477"/>
    <lineage>
        <taxon>Bacteria</taxon>
        <taxon>Pseudomonadati</taxon>
        <taxon>Pseudomonadota</taxon>
        <taxon>Gammaproteobacteria</taxon>
        <taxon>Thiotrichales</taxon>
        <taxon>Piscirickettsiaceae</taxon>
        <taxon>Methylophaga</taxon>
    </lineage>
</organism>
<evidence type="ECO:0000313" key="2">
    <source>
        <dbReference type="EMBL" id="AFJ01247.1"/>
    </source>
</evidence>
<evidence type="ECO:0000256" key="1">
    <source>
        <dbReference type="SAM" id="SignalP"/>
    </source>
</evidence>
<gene>
    <name evidence="2" type="ordered locus">Q7C_63</name>
</gene>
<dbReference type="PROSITE" id="PS51257">
    <property type="entry name" value="PROKAR_LIPOPROTEIN"/>
    <property type="match status" value="1"/>
</dbReference>
<accession>I1YEA4</accession>
<dbReference type="Pfam" id="PF12974">
    <property type="entry name" value="Phosphonate-bd"/>
    <property type="match status" value="1"/>
</dbReference>
<dbReference type="AlphaFoldDB" id="I1YEA4"/>
<dbReference type="HOGENOM" id="CLU_1114797_0_0_6"/>
<sequence length="249" mass="28358" precursor="true">MKRIVSFILLGLLSCQVMAESEIYNVGIEPSDDAMILAQTWIPLLKTMSSKMDAEFRFRTAKNIVDFNQHIKESKLDFIIASEYLTSVFYTKYDVTPLVKFSYKNEKSRCLLIFNKKFVGSEKVVSVGIARQQNNVDSKSVFDHLSNKGSAYFLQTYQNTEDVIKAVREGLSQYGVVQFENAMQASEIRNLGLEVEMIDENDYSRYFSVAKNVDDMLKEKIASVLITMPEVSIVLESMGIIKSELINND</sequence>
<dbReference type="OrthoDB" id="5343002at2"/>
<keyword evidence="3" id="KW-1185">Reference proteome</keyword>
<protein>
    <submittedName>
        <fullName evidence="2">Uncharacterized protein</fullName>
    </submittedName>
</protein>